<dbReference type="InterPro" id="IPR001878">
    <property type="entry name" value="Znf_CCHC"/>
</dbReference>
<dbReference type="AlphaFoldDB" id="A0AAW1LY95"/>
<comment type="caution">
    <text evidence="3">The sequence shown here is derived from an EMBL/GenBank/DDBJ whole genome shotgun (WGS) entry which is preliminary data.</text>
</comment>
<dbReference type="InterPro" id="IPR036875">
    <property type="entry name" value="Znf_CCHC_sf"/>
</dbReference>
<reference evidence="3 4" key="1">
    <citation type="journal article" date="2024" name="BMC Genomics">
        <title>De novo assembly and annotation of Popillia japonica's genome with initial clues to its potential as an invasive pest.</title>
        <authorList>
            <person name="Cucini C."/>
            <person name="Boschi S."/>
            <person name="Funari R."/>
            <person name="Cardaioli E."/>
            <person name="Iannotti N."/>
            <person name="Marturano G."/>
            <person name="Paoli F."/>
            <person name="Bruttini M."/>
            <person name="Carapelli A."/>
            <person name="Frati F."/>
            <person name="Nardi F."/>
        </authorList>
    </citation>
    <scope>NUCLEOTIDE SEQUENCE [LARGE SCALE GENOMIC DNA]</scope>
    <source>
        <strain evidence="3">DMR45628</strain>
    </source>
</reference>
<dbReference type="GO" id="GO:0003676">
    <property type="term" value="F:nucleic acid binding"/>
    <property type="evidence" value="ECO:0007669"/>
    <property type="project" value="InterPro"/>
</dbReference>
<gene>
    <name evidence="3" type="ORF">QE152_g9623</name>
</gene>
<feature type="domain" description="CCHC-type" evidence="2">
    <location>
        <begin position="183"/>
        <end position="198"/>
    </location>
</feature>
<keyword evidence="1" id="KW-0862">Zinc</keyword>
<evidence type="ECO:0000259" key="2">
    <source>
        <dbReference type="PROSITE" id="PS50158"/>
    </source>
</evidence>
<dbReference type="PROSITE" id="PS50158">
    <property type="entry name" value="ZF_CCHC"/>
    <property type="match status" value="2"/>
</dbReference>
<dbReference type="Gene3D" id="4.10.60.10">
    <property type="entry name" value="Zinc finger, CCHC-type"/>
    <property type="match status" value="1"/>
</dbReference>
<keyword evidence="4" id="KW-1185">Reference proteome</keyword>
<proteinExistence type="predicted"/>
<sequence length="229" mass="25719">MEGKSYADLLRTVKAKVNPSEIGVELSEVRQTKKGELLLKVQNGPDKAETLKREITEKLPSTVAAKVVTNKVLHMKGLVEVTTLEEVVDVIAREISVSADTFKVRSLRPAFGNKQNPAFGNKQNVTVIMPAAAAGKLIRMQKIKIGWMRCRIEDREEDKKCYRCWEHGHFKAECKGPNRERLCMKCAGEGHKANECQNSPYCIHCKGEGRQSESFKCPTVTKIRGHVLR</sequence>
<evidence type="ECO:0000313" key="3">
    <source>
        <dbReference type="EMBL" id="KAK9738757.1"/>
    </source>
</evidence>
<keyword evidence="1" id="KW-0479">Metal-binding</keyword>
<name>A0AAW1LY95_POPJA</name>
<protein>
    <recommendedName>
        <fullName evidence="2">CCHC-type domain-containing protein</fullName>
    </recommendedName>
</protein>
<evidence type="ECO:0000256" key="1">
    <source>
        <dbReference type="PROSITE-ProRule" id="PRU00047"/>
    </source>
</evidence>
<feature type="domain" description="CCHC-type" evidence="2">
    <location>
        <begin position="160"/>
        <end position="175"/>
    </location>
</feature>
<dbReference type="SUPFAM" id="SSF57756">
    <property type="entry name" value="Retrovirus zinc finger-like domains"/>
    <property type="match status" value="1"/>
</dbReference>
<organism evidence="3 4">
    <name type="scientific">Popillia japonica</name>
    <name type="common">Japanese beetle</name>
    <dbReference type="NCBI Taxonomy" id="7064"/>
    <lineage>
        <taxon>Eukaryota</taxon>
        <taxon>Metazoa</taxon>
        <taxon>Ecdysozoa</taxon>
        <taxon>Arthropoda</taxon>
        <taxon>Hexapoda</taxon>
        <taxon>Insecta</taxon>
        <taxon>Pterygota</taxon>
        <taxon>Neoptera</taxon>
        <taxon>Endopterygota</taxon>
        <taxon>Coleoptera</taxon>
        <taxon>Polyphaga</taxon>
        <taxon>Scarabaeiformia</taxon>
        <taxon>Scarabaeidae</taxon>
        <taxon>Rutelinae</taxon>
        <taxon>Popillia</taxon>
    </lineage>
</organism>
<evidence type="ECO:0000313" key="4">
    <source>
        <dbReference type="Proteomes" id="UP001458880"/>
    </source>
</evidence>
<dbReference type="Proteomes" id="UP001458880">
    <property type="component" value="Unassembled WGS sequence"/>
</dbReference>
<dbReference type="SMART" id="SM00343">
    <property type="entry name" value="ZnF_C2HC"/>
    <property type="match status" value="2"/>
</dbReference>
<keyword evidence="1" id="KW-0863">Zinc-finger</keyword>
<dbReference type="EMBL" id="JASPKY010000083">
    <property type="protein sequence ID" value="KAK9738757.1"/>
    <property type="molecule type" value="Genomic_DNA"/>
</dbReference>
<dbReference type="GO" id="GO:0008270">
    <property type="term" value="F:zinc ion binding"/>
    <property type="evidence" value="ECO:0007669"/>
    <property type="project" value="UniProtKB-KW"/>
</dbReference>
<accession>A0AAW1LY95</accession>